<comment type="caution">
    <text evidence="3">The sequence shown here is derived from an EMBL/GenBank/DDBJ whole genome shotgun (WGS) entry which is preliminary data.</text>
</comment>
<evidence type="ECO:0000313" key="4">
    <source>
        <dbReference type="Proteomes" id="UP000018291"/>
    </source>
</evidence>
<dbReference type="STRING" id="1229780.BN381_90021"/>
<dbReference type="SUPFAM" id="SSF51735">
    <property type="entry name" value="NAD(P)-binding Rossmann-fold domains"/>
    <property type="match status" value="1"/>
</dbReference>
<proteinExistence type="inferred from homology"/>
<dbReference type="OrthoDB" id="4750380at2"/>
<dbReference type="PANTHER" id="PTHR43477">
    <property type="entry name" value="DIHYDROANTICAPSIN 7-DEHYDROGENASE"/>
    <property type="match status" value="1"/>
</dbReference>
<dbReference type="Pfam" id="PF13561">
    <property type="entry name" value="adh_short_C2"/>
    <property type="match status" value="1"/>
</dbReference>
<sequence>MTAVADTPDEAFGPDWARLDDRWVLVTGAARGLGRAIALGAARFGANIVAIDRDEVGVISLRGVIESLGATCLTGVCDVRDSDAVDEVLADTMARIDGLDVLVNNAGGGFWAPFLDVTARGEAALIAENFTQVTHMIRSCVPYLVEGGSIVSVTSIEGHRAGPGFAIYSAMKAAVENLTRTLALELADRRIRVNAVAPDMIPTPGDDALAEAAGALVDDTYDSQPWPETGTPDDAAGAVIFLASDMSRFITGSTIHLDGGTYAASGWRRRRSDGAWLL</sequence>
<dbReference type="eggNOG" id="COG1028">
    <property type="taxonomic scope" value="Bacteria"/>
</dbReference>
<dbReference type="EMBL" id="CANL01000087">
    <property type="protein sequence ID" value="CCM65950.1"/>
    <property type="molecule type" value="Genomic_DNA"/>
</dbReference>
<dbReference type="RefSeq" id="WP_012231388.1">
    <property type="nucleotide sequence ID" value="NZ_HG422565.1"/>
</dbReference>
<gene>
    <name evidence="3" type="ORF">BN381_90021</name>
</gene>
<name>R4Z5G9_9ACTN</name>
<keyword evidence="2 3" id="KW-0560">Oxidoreductase</keyword>
<dbReference type="EC" id="1.1.1.-" evidence="3"/>
<comment type="similarity">
    <text evidence="1">Belongs to the short-chain dehydrogenases/reductases (SDR) family.</text>
</comment>
<dbReference type="GO" id="GO:0016491">
    <property type="term" value="F:oxidoreductase activity"/>
    <property type="evidence" value="ECO:0007669"/>
    <property type="project" value="UniProtKB-KW"/>
</dbReference>
<protein>
    <submittedName>
        <fullName evidence="3">Putative short-chain dehydrogenase/reductase</fullName>
        <ecNumber evidence="3">1.1.1.-</ecNumber>
    </submittedName>
</protein>
<dbReference type="PRINTS" id="PR00080">
    <property type="entry name" value="SDRFAMILY"/>
</dbReference>
<dbReference type="Proteomes" id="UP000018291">
    <property type="component" value="Unassembled WGS sequence"/>
</dbReference>
<dbReference type="PRINTS" id="PR00081">
    <property type="entry name" value="GDHRDH"/>
</dbReference>
<dbReference type="AlphaFoldDB" id="R4Z5G9"/>
<reference evidence="3 4" key="1">
    <citation type="journal article" date="2013" name="ISME J.">
        <title>Metabolic model for the filamentous 'Candidatus Microthrix parvicella' based on genomic and metagenomic analyses.</title>
        <authorList>
            <person name="Jon McIlroy S."/>
            <person name="Kristiansen R."/>
            <person name="Albertsen M."/>
            <person name="Michael Karst S."/>
            <person name="Rossetti S."/>
            <person name="Lund Nielsen J."/>
            <person name="Tandoi V."/>
            <person name="James Seviour R."/>
            <person name="Nielsen P.H."/>
        </authorList>
    </citation>
    <scope>NUCLEOTIDE SEQUENCE [LARGE SCALE GENOMIC DNA]</scope>
    <source>
        <strain evidence="3 4">RN1</strain>
    </source>
</reference>
<dbReference type="InterPro" id="IPR051122">
    <property type="entry name" value="SDR_DHRS6-like"/>
</dbReference>
<evidence type="ECO:0000256" key="2">
    <source>
        <dbReference type="ARBA" id="ARBA00023002"/>
    </source>
</evidence>
<dbReference type="InterPro" id="IPR002347">
    <property type="entry name" value="SDR_fam"/>
</dbReference>
<dbReference type="FunFam" id="3.40.50.720:FF:000084">
    <property type="entry name" value="Short-chain dehydrogenase reductase"/>
    <property type="match status" value="1"/>
</dbReference>
<organism evidence="3 4">
    <name type="scientific">Candidatus Neomicrothrix parvicella RN1</name>
    <dbReference type="NCBI Taxonomy" id="1229780"/>
    <lineage>
        <taxon>Bacteria</taxon>
        <taxon>Bacillati</taxon>
        <taxon>Actinomycetota</taxon>
        <taxon>Acidimicrobiia</taxon>
        <taxon>Acidimicrobiales</taxon>
        <taxon>Microthrixaceae</taxon>
        <taxon>Candidatus Neomicrothrix</taxon>
    </lineage>
</organism>
<keyword evidence="4" id="KW-1185">Reference proteome</keyword>
<dbReference type="PANTHER" id="PTHR43477:SF1">
    <property type="entry name" value="DIHYDROANTICAPSIN 7-DEHYDROGENASE"/>
    <property type="match status" value="1"/>
</dbReference>
<dbReference type="InterPro" id="IPR036291">
    <property type="entry name" value="NAD(P)-bd_dom_sf"/>
</dbReference>
<dbReference type="Gene3D" id="3.40.50.720">
    <property type="entry name" value="NAD(P)-binding Rossmann-like Domain"/>
    <property type="match status" value="1"/>
</dbReference>
<evidence type="ECO:0000256" key="1">
    <source>
        <dbReference type="ARBA" id="ARBA00006484"/>
    </source>
</evidence>
<dbReference type="HOGENOM" id="CLU_010194_1_2_11"/>
<dbReference type="CDD" id="cd05233">
    <property type="entry name" value="SDR_c"/>
    <property type="match status" value="1"/>
</dbReference>
<accession>R4Z5G9</accession>
<evidence type="ECO:0000313" key="3">
    <source>
        <dbReference type="EMBL" id="CCM65950.1"/>
    </source>
</evidence>